<dbReference type="Proteomes" id="UP001560573">
    <property type="component" value="Unassembled WGS sequence"/>
</dbReference>
<reference evidence="1 2" key="1">
    <citation type="submission" date="2023-07" db="EMBL/GenBank/DDBJ databases">
        <authorList>
            <person name="Lian W.-H."/>
        </authorList>
    </citation>
    <scope>NUCLEOTIDE SEQUENCE [LARGE SCALE GENOMIC DNA]</scope>
    <source>
        <strain evidence="1 2">SYSU DXS3180</strain>
    </source>
</reference>
<organism evidence="1 2">
    <name type="scientific">Danxiaibacter flavus</name>
    <dbReference type="NCBI Taxonomy" id="3049108"/>
    <lineage>
        <taxon>Bacteria</taxon>
        <taxon>Pseudomonadati</taxon>
        <taxon>Bacteroidota</taxon>
        <taxon>Chitinophagia</taxon>
        <taxon>Chitinophagales</taxon>
        <taxon>Chitinophagaceae</taxon>
        <taxon>Danxiaibacter</taxon>
    </lineage>
</organism>
<accession>A0ABV3ZE29</accession>
<dbReference type="RefSeq" id="WP_369329154.1">
    <property type="nucleotide sequence ID" value="NZ_JAULBC010000002.1"/>
</dbReference>
<evidence type="ECO:0000313" key="1">
    <source>
        <dbReference type="EMBL" id="MEX6687750.1"/>
    </source>
</evidence>
<name>A0ABV3ZE29_9BACT</name>
<evidence type="ECO:0000313" key="2">
    <source>
        <dbReference type="Proteomes" id="UP001560573"/>
    </source>
</evidence>
<keyword evidence="2" id="KW-1185">Reference proteome</keyword>
<comment type="caution">
    <text evidence="1">The sequence shown here is derived from an EMBL/GenBank/DDBJ whole genome shotgun (WGS) entry which is preliminary data.</text>
</comment>
<proteinExistence type="predicted"/>
<sequence>MNKALQWNLRENRFGYNIFELSQNGEKVLALAYDPDTQSARLDCEISKRAFRIEKAGFLKNRIVLKNEYGINIAQLAPEKNHANEGVIELEDQRLFYSINSLVDELVVFKHASQQFMVNCNFASLKDALGLKRKTRKQFDEYSPLLMALGWFLFLPSKVEAVA</sequence>
<protein>
    <submittedName>
        <fullName evidence="1">Uncharacterized protein</fullName>
    </submittedName>
</protein>
<dbReference type="EMBL" id="JAULBC010000002">
    <property type="protein sequence ID" value="MEX6687750.1"/>
    <property type="molecule type" value="Genomic_DNA"/>
</dbReference>
<gene>
    <name evidence="1" type="ORF">QTN47_09615</name>
</gene>